<protein>
    <submittedName>
        <fullName evidence="5">S1 family peptidase</fullName>
    </submittedName>
</protein>
<evidence type="ECO:0000313" key="5">
    <source>
        <dbReference type="EMBL" id="BAI60402.1"/>
    </source>
</evidence>
<dbReference type="KEGG" id="mpd:MCP_0330"/>
<evidence type="ECO:0000256" key="3">
    <source>
        <dbReference type="ARBA" id="ARBA00022801"/>
    </source>
</evidence>
<dbReference type="AlphaFoldDB" id="D1YVD0"/>
<dbReference type="PRINTS" id="PR00834">
    <property type="entry name" value="PROTEASES2C"/>
</dbReference>
<comment type="similarity">
    <text evidence="1">Belongs to the peptidase S1C family.</text>
</comment>
<proteinExistence type="inferred from homology"/>
<dbReference type="STRING" id="304371.MCP_0330"/>
<dbReference type="OrthoDB" id="350578at2157"/>
<dbReference type="Pfam" id="PF13365">
    <property type="entry name" value="Trypsin_2"/>
    <property type="match status" value="1"/>
</dbReference>
<dbReference type="eggNOG" id="arCOG02833">
    <property type="taxonomic scope" value="Archaea"/>
</dbReference>
<keyword evidence="6" id="KW-1185">Reference proteome</keyword>
<dbReference type="Pfam" id="PF13180">
    <property type="entry name" value="PDZ_2"/>
    <property type="match status" value="1"/>
</dbReference>
<dbReference type="Gene3D" id="2.40.10.10">
    <property type="entry name" value="Trypsin-like serine proteases"/>
    <property type="match status" value="2"/>
</dbReference>
<dbReference type="InterPro" id="IPR036034">
    <property type="entry name" value="PDZ_sf"/>
</dbReference>
<reference evidence="6" key="3">
    <citation type="journal article" date="2011" name="PLoS ONE">
        <title>Genome sequence of a mesophilic hydrogenotrophic methanogen Methanocella paludicola, the first cultivated representative of the order Methanocellales.</title>
        <authorList>
            <person name="Sakai S."/>
            <person name="Takaki Y."/>
            <person name="Shimamura S."/>
            <person name="Sekine M."/>
            <person name="Tajima T."/>
            <person name="Kosugi H."/>
            <person name="Ichikawa N."/>
            <person name="Tasumi E."/>
            <person name="Hiraki A.T."/>
            <person name="Shimizu A."/>
            <person name="Kato Y."/>
            <person name="Nishiko R."/>
            <person name="Mori K."/>
            <person name="Fujita N."/>
            <person name="Imachi H."/>
            <person name="Takai K."/>
        </authorList>
    </citation>
    <scope>NUCLEOTIDE SEQUENCE [LARGE SCALE GENOMIC DNA]</scope>
    <source>
        <strain evidence="6">DSM 17711 / JCM 13418 / NBRC 101707 / SANAE</strain>
    </source>
</reference>
<dbReference type="InterPro" id="IPR043504">
    <property type="entry name" value="Peptidase_S1_PA_chymotrypsin"/>
</dbReference>
<evidence type="ECO:0000313" key="6">
    <source>
        <dbReference type="Proteomes" id="UP000001882"/>
    </source>
</evidence>
<dbReference type="InterPro" id="IPR001478">
    <property type="entry name" value="PDZ"/>
</dbReference>
<reference evidence="5 6" key="2">
    <citation type="journal article" date="2008" name="Int. J. Syst. Evol. Microbiol.">
        <title>Methanocella paludicola gen. nov., sp. nov., a methane-producing archaeon, the first isolate of the lineage 'Rice Cluster I', and proposal of the new archaeal order Methanocellales ord. nov.</title>
        <authorList>
            <person name="Sakai S."/>
            <person name="Imachi H."/>
            <person name="Hanada S."/>
            <person name="Ohashi A."/>
            <person name="Harada H."/>
            <person name="Kamagata Y."/>
        </authorList>
    </citation>
    <scope>NUCLEOTIDE SEQUENCE [LARGE SCALE GENOMIC DNA]</scope>
    <source>
        <strain evidence="6">DSM 17711 / JCM 13418 / NBRC 101707 / SANAE</strain>
    </source>
</reference>
<dbReference type="SMART" id="SM00228">
    <property type="entry name" value="PDZ"/>
    <property type="match status" value="1"/>
</dbReference>
<dbReference type="Proteomes" id="UP000001882">
    <property type="component" value="Chromosome"/>
</dbReference>
<dbReference type="InParanoid" id="D1YVD0"/>
<dbReference type="Gene3D" id="2.30.42.10">
    <property type="match status" value="1"/>
</dbReference>
<dbReference type="SUPFAM" id="SSF50494">
    <property type="entry name" value="Trypsin-like serine proteases"/>
    <property type="match status" value="1"/>
</dbReference>
<organism evidence="5 6">
    <name type="scientific">Methanocella paludicola (strain DSM 17711 / JCM 13418 / NBRC 101707 / SANAE)</name>
    <dbReference type="NCBI Taxonomy" id="304371"/>
    <lineage>
        <taxon>Archaea</taxon>
        <taxon>Methanobacteriati</taxon>
        <taxon>Methanobacteriota</taxon>
        <taxon>Stenosarchaea group</taxon>
        <taxon>Methanomicrobia</taxon>
        <taxon>Methanocellales</taxon>
        <taxon>Methanocellaceae</taxon>
        <taxon>Methanocella</taxon>
    </lineage>
</organism>
<dbReference type="GO" id="GO:0004252">
    <property type="term" value="F:serine-type endopeptidase activity"/>
    <property type="evidence" value="ECO:0007669"/>
    <property type="project" value="InterPro"/>
</dbReference>
<dbReference type="EMBL" id="AP011532">
    <property type="protein sequence ID" value="BAI60402.1"/>
    <property type="molecule type" value="Genomic_DNA"/>
</dbReference>
<reference evidence="5 6" key="1">
    <citation type="journal article" date="2007" name="Appl. Environ. Microbiol.">
        <title>Isolation of key methanogens for global methane emission from rice paddy fields: a novel isolate affiliated with the clone cluster rice cluster I.</title>
        <authorList>
            <person name="Sakai S."/>
            <person name="Imachi H."/>
            <person name="Sekiguchi Y."/>
            <person name="Ohashi A."/>
            <person name="Harada H."/>
            <person name="Kamagata Y."/>
        </authorList>
    </citation>
    <scope>NUCLEOTIDE SEQUENCE [LARGE SCALE GENOMIC DNA]</scope>
    <source>
        <strain evidence="6">DSM 17711 / JCM 13418 / NBRC 101707 / SANAE</strain>
    </source>
</reference>
<dbReference type="InterPro" id="IPR001940">
    <property type="entry name" value="Peptidase_S1C"/>
</dbReference>
<dbReference type="InterPro" id="IPR051201">
    <property type="entry name" value="Chloro_Bact_Ser_Proteases"/>
</dbReference>
<feature type="domain" description="PDZ" evidence="4">
    <location>
        <begin position="220"/>
        <end position="299"/>
    </location>
</feature>
<name>D1YVD0_METPS</name>
<evidence type="ECO:0000256" key="2">
    <source>
        <dbReference type="ARBA" id="ARBA00022670"/>
    </source>
</evidence>
<dbReference type="PANTHER" id="PTHR43343:SF3">
    <property type="entry name" value="PROTEASE DO-LIKE 8, CHLOROPLASTIC"/>
    <property type="match status" value="1"/>
</dbReference>
<dbReference type="PANTHER" id="PTHR43343">
    <property type="entry name" value="PEPTIDASE S12"/>
    <property type="match status" value="1"/>
</dbReference>
<evidence type="ECO:0000256" key="1">
    <source>
        <dbReference type="ARBA" id="ARBA00010541"/>
    </source>
</evidence>
<dbReference type="PROSITE" id="PS50106">
    <property type="entry name" value="PDZ"/>
    <property type="match status" value="1"/>
</dbReference>
<sequence>MIPVDEEELVRIIENASPWVVNISVSMVQDAYMNAAPVQGMGSGIVVDSAGYILTNNHIVENANGMVVSMFDGTQLDGTLMGNDPMSDVAVVKVDSNKKLPVARLGNSDGVKVGNTAIAIGNPFGFMLRGPTVTVGVISALNRTIQADKGVFENLFQTDAHINPGNSGGPLLNSKGEVIGMNSANIPFAQGIGFSIPINNAMAIAKELIEHGKVIRPWLGILGIGLNKDIAAYYNLSAEEGVLITRSFENSPAWAEGITSGDVITKVDGKPIKDMTELAGYVRKKKIGDVITLSVKRGNLQGDVKVRLAEIPTSK</sequence>
<dbReference type="InterPro" id="IPR009003">
    <property type="entry name" value="Peptidase_S1_PA"/>
</dbReference>
<evidence type="ECO:0000259" key="4">
    <source>
        <dbReference type="PROSITE" id="PS50106"/>
    </source>
</evidence>
<dbReference type="GO" id="GO:0006508">
    <property type="term" value="P:proteolysis"/>
    <property type="evidence" value="ECO:0007669"/>
    <property type="project" value="UniProtKB-KW"/>
</dbReference>
<accession>D1YVD0</accession>
<gene>
    <name evidence="5" type="ordered locus">MCP_0330</name>
</gene>
<keyword evidence="3" id="KW-0378">Hydrolase</keyword>
<dbReference type="SUPFAM" id="SSF50156">
    <property type="entry name" value="PDZ domain-like"/>
    <property type="match status" value="1"/>
</dbReference>
<keyword evidence="2" id="KW-0645">Protease</keyword>